<proteinExistence type="predicted"/>
<dbReference type="AlphaFoldDB" id="A0A2T6KF24"/>
<evidence type="ECO:0000313" key="3">
    <source>
        <dbReference type="Proteomes" id="UP000244523"/>
    </source>
</evidence>
<comment type="caution">
    <text evidence="2">The sequence shown here is derived from an EMBL/GenBank/DDBJ whole genome shotgun (WGS) entry which is preliminary data.</text>
</comment>
<dbReference type="Proteomes" id="UP000244523">
    <property type="component" value="Unassembled WGS sequence"/>
</dbReference>
<name>A0A2T6KF24_9RHOB</name>
<keyword evidence="3" id="KW-1185">Reference proteome</keyword>
<keyword evidence="1" id="KW-0175">Coiled coil</keyword>
<sequence>MLTPLEKELLACVEELTTTCEQSVAALERSEAELKRCEALLRKTSANFSSDLTSCVLASAKLQQELLNCWAKSVSDQGHQARWTEALVQSGSTLRHRIADLEASASQIRSG</sequence>
<accession>A0A2T6KF24</accession>
<evidence type="ECO:0000256" key="1">
    <source>
        <dbReference type="SAM" id="Coils"/>
    </source>
</evidence>
<dbReference type="EMBL" id="QBUD01000007">
    <property type="protein sequence ID" value="PUB13726.1"/>
    <property type="molecule type" value="Genomic_DNA"/>
</dbReference>
<gene>
    <name evidence="2" type="ORF">C8N45_107187</name>
</gene>
<organism evidence="2 3">
    <name type="scientific">Yoonia sediminilitoris</name>
    <dbReference type="NCBI Taxonomy" id="1286148"/>
    <lineage>
        <taxon>Bacteria</taxon>
        <taxon>Pseudomonadati</taxon>
        <taxon>Pseudomonadota</taxon>
        <taxon>Alphaproteobacteria</taxon>
        <taxon>Rhodobacterales</taxon>
        <taxon>Paracoccaceae</taxon>
        <taxon>Yoonia</taxon>
    </lineage>
</organism>
<feature type="coiled-coil region" evidence="1">
    <location>
        <begin position="13"/>
        <end position="47"/>
    </location>
</feature>
<protein>
    <submittedName>
        <fullName evidence="2">Uncharacterized protein</fullName>
    </submittedName>
</protein>
<evidence type="ECO:0000313" key="2">
    <source>
        <dbReference type="EMBL" id="PUB13726.1"/>
    </source>
</evidence>
<reference evidence="2 3" key="1">
    <citation type="submission" date="2018-04" db="EMBL/GenBank/DDBJ databases">
        <title>Genomic Encyclopedia of Archaeal and Bacterial Type Strains, Phase II (KMG-II): from individual species to whole genera.</title>
        <authorList>
            <person name="Goeker M."/>
        </authorList>
    </citation>
    <scope>NUCLEOTIDE SEQUENCE [LARGE SCALE GENOMIC DNA]</scope>
    <source>
        <strain evidence="2 3">DSM 29955</strain>
    </source>
</reference>